<sequence length="230" mass="24978">MAMAWSRRAAPLLVRAARNYHHGALRVLVGSSLINPAQLNHFPSDAAFRPASNNLVSTNMWSGVRRMSSDISVVPKLSDPASDEALNALLATTWAKIHKEIKDGVEGALAKSGDGTLSTVWSSAQAVEKFADTLLYLRMELDELNGSSGETVRRMPDGLLKALDSAFNKYQAYLASFSEDEDFLKKKVQNELGGILLQIKQRCSGLGPEWGKIALLGTSGLSGSYIERRA</sequence>
<protein>
    <recommendedName>
        <fullName evidence="3">Succinate dehydrogenase subunit 5, mitochondrial</fullName>
    </recommendedName>
</protein>
<dbReference type="OMA" id="EIECAFK"/>
<dbReference type="Pfam" id="PF14290">
    <property type="entry name" value="SDH5_plant"/>
    <property type="match status" value="1"/>
</dbReference>
<dbReference type="InterPro" id="IPR025397">
    <property type="entry name" value="SDH5"/>
</dbReference>
<proteinExistence type="predicted"/>
<keyword evidence="2" id="KW-1185">Reference proteome</keyword>
<dbReference type="Proteomes" id="UP000244005">
    <property type="component" value="Unassembled WGS sequence"/>
</dbReference>
<dbReference type="PANTHER" id="PTHR36139:SF1">
    <property type="entry name" value="SUCCINATE DEHYDROGENASE SUBUNIT 5, MITOCHONDRIAL"/>
    <property type="match status" value="1"/>
</dbReference>
<evidence type="ECO:0000313" key="1">
    <source>
        <dbReference type="EMBL" id="PTQ41691.1"/>
    </source>
</evidence>
<reference evidence="2" key="1">
    <citation type="journal article" date="2017" name="Cell">
        <title>Insights into land plant evolution garnered from the Marchantia polymorpha genome.</title>
        <authorList>
            <person name="Bowman J.L."/>
            <person name="Kohchi T."/>
            <person name="Yamato K.T."/>
            <person name="Jenkins J."/>
            <person name="Shu S."/>
            <person name="Ishizaki K."/>
            <person name="Yamaoka S."/>
            <person name="Nishihama R."/>
            <person name="Nakamura Y."/>
            <person name="Berger F."/>
            <person name="Adam C."/>
            <person name="Aki S.S."/>
            <person name="Althoff F."/>
            <person name="Araki T."/>
            <person name="Arteaga-Vazquez M.A."/>
            <person name="Balasubrmanian S."/>
            <person name="Barry K."/>
            <person name="Bauer D."/>
            <person name="Boehm C.R."/>
            <person name="Briginshaw L."/>
            <person name="Caballero-Perez J."/>
            <person name="Catarino B."/>
            <person name="Chen F."/>
            <person name="Chiyoda S."/>
            <person name="Chovatia M."/>
            <person name="Davies K.M."/>
            <person name="Delmans M."/>
            <person name="Demura T."/>
            <person name="Dierschke T."/>
            <person name="Dolan L."/>
            <person name="Dorantes-Acosta A.E."/>
            <person name="Eklund D.M."/>
            <person name="Florent S.N."/>
            <person name="Flores-Sandoval E."/>
            <person name="Fujiyama A."/>
            <person name="Fukuzawa H."/>
            <person name="Galik B."/>
            <person name="Grimanelli D."/>
            <person name="Grimwood J."/>
            <person name="Grossniklaus U."/>
            <person name="Hamada T."/>
            <person name="Haseloff J."/>
            <person name="Hetherington A.J."/>
            <person name="Higo A."/>
            <person name="Hirakawa Y."/>
            <person name="Hundley H.N."/>
            <person name="Ikeda Y."/>
            <person name="Inoue K."/>
            <person name="Inoue S.I."/>
            <person name="Ishida S."/>
            <person name="Jia Q."/>
            <person name="Kakita M."/>
            <person name="Kanazawa T."/>
            <person name="Kawai Y."/>
            <person name="Kawashima T."/>
            <person name="Kennedy M."/>
            <person name="Kinose K."/>
            <person name="Kinoshita T."/>
            <person name="Kohara Y."/>
            <person name="Koide E."/>
            <person name="Komatsu K."/>
            <person name="Kopischke S."/>
            <person name="Kubo M."/>
            <person name="Kyozuka J."/>
            <person name="Lagercrantz U."/>
            <person name="Lin S.S."/>
            <person name="Lindquist E."/>
            <person name="Lipzen A.M."/>
            <person name="Lu C.W."/>
            <person name="De Luna E."/>
            <person name="Martienssen R.A."/>
            <person name="Minamino N."/>
            <person name="Mizutani M."/>
            <person name="Mizutani M."/>
            <person name="Mochizuki N."/>
            <person name="Monte I."/>
            <person name="Mosher R."/>
            <person name="Nagasaki H."/>
            <person name="Nakagami H."/>
            <person name="Naramoto S."/>
            <person name="Nishitani K."/>
            <person name="Ohtani M."/>
            <person name="Okamoto T."/>
            <person name="Okumura M."/>
            <person name="Phillips J."/>
            <person name="Pollak B."/>
            <person name="Reinders A."/>
            <person name="Rovekamp M."/>
            <person name="Sano R."/>
            <person name="Sawa S."/>
            <person name="Schmid M.W."/>
            <person name="Shirakawa M."/>
            <person name="Solano R."/>
            <person name="Spunde A."/>
            <person name="Suetsugu N."/>
            <person name="Sugano S."/>
            <person name="Sugiyama A."/>
            <person name="Sun R."/>
            <person name="Suzuki Y."/>
            <person name="Takenaka M."/>
            <person name="Takezawa D."/>
            <person name="Tomogane H."/>
            <person name="Tsuzuki M."/>
            <person name="Ueda T."/>
            <person name="Umeda M."/>
            <person name="Ward J.M."/>
            <person name="Watanabe Y."/>
            <person name="Yazaki K."/>
            <person name="Yokoyama R."/>
            <person name="Yoshitake Y."/>
            <person name="Yotsui I."/>
            <person name="Zachgo S."/>
            <person name="Schmutz J."/>
        </authorList>
    </citation>
    <scope>NUCLEOTIDE SEQUENCE [LARGE SCALE GENOMIC DNA]</scope>
    <source>
        <strain evidence="2">Tak-1</strain>
    </source>
</reference>
<dbReference type="OrthoDB" id="1910373at2759"/>
<gene>
    <name evidence="1" type="ORF">MARPO_0033s0094</name>
</gene>
<evidence type="ECO:0000313" key="2">
    <source>
        <dbReference type="Proteomes" id="UP000244005"/>
    </source>
</evidence>
<name>A0A2R6X6G6_MARPO</name>
<dbReference type="EMBL" id="KZ772705">
    <property type="protein sequence ID" value="PTQ41691.1"/>
    <property type="molecule type" value="Genomic_DNA"/>
</dbReference>
<dbReference type="PANTHER" id="PTHR36139">
    <property type="entry name" value="SUCCINATE DEHYDROGENASE SUBUNIT 5, MITOCHONDRIAL"/>
    <property type="match status" value="1"/>
</dbReference>
<accession>A0A2R6X6G6</accession>
<dbReference type="Gramene" id="Mp1g15670.1">
    <property type="protein sequence ID" value="Mp1g15670.1.cds"/>
    <property type="gene ID" value="Mp1g15670"/>
</dbReference>
<dbReference type="GO" id="GO:0045273">
    <property type="term" value="C:respiratory chain complex II (succinate dehydrogenase)"/>
    <property type="evidence" value="ECO:0007669"/>
    <property type="project" value="InterPro"/>
</dbReference>
<organism evidence="1 2">
    <name type="scientific">Marchantia polymorpha</name>
    <name type="common">Common liverwort</name>
    <name type="synonym">Marchantia aquatica</name>
    <dbReference type="NCBI Taxonomy" id="3197"/>
    <lineage>
        <taxon>Eukaryota</taxon>
        <taxon>Viridiplantae</taxon>
        <taxon>Streptophyta</taxon>
        <taxon>Embryophyta</taxon>
        <taxon>Marchantiophyta</taxon>
        <taxon>Marchantiopsida</taxon>
        <taxon>Marchantiidae</taxon>
        <taxon>Marchantiales</taxon>
        <taxon>Marchantiaceae</taxon>
        <taxon>Marchantia</taxon>
    </lineage>
</organism>
<dbReference type="AlphaFoldDB" id="A0A2R6X6G6"/>
<dbReference type="GO" id="GO:0006099">
    <property type="term" value="P:tricarboxylic acid cycle"/>
    <property type="evidence" value="ECO:0007669"/>
    <property type="project" value="InterPro"/>
</dbReference>
<evidence type="ECO:0008006" key="3">
    <source>
        <dbReference type="Google" id="ProtNLM"/>
    </source>
</evidence>